<evidence type="ECO:0000313" key="3">
    <source>
        <dbReference type="Proteomes" id="UP000266723"/>
    </source>
</evidence>
<evidence type="ECO:0000313" key="2">
    <source>
        <dbReference type="EMBL" id="KAF3590442.1"/>
    </source>
</evidence>
<feature type="region of interest" description="Disordered" evidence="1">
    <location>
        <begin position="293"/>
        <end position="318"/>
    </location>
</feature>
<feature type="compositionally biased region" description="Gly residues" evidence="1">
    <location>
        <begin position="295"/>
        <end position="308"/>
    </location>
</feature>
<keyword evidence="3" id="KW-1185">Reference proteome</keyword>
<reference evidence="2 3" key="1">
    <citation type="journal article" date="2020" name="BMC Genomics">
        <title>Intraspecific diversification of the crop wild relative Brassica cretica Lam. using demographic model selection.</title>
        <authorList>
            <person name="Kioukis A."/>
            <person name="Michalopoulou V.A."/>
            <person name="Briers L."/>
            <person name="Pirintsos S."/>
            <person name="Studholme D.J."/>
            <person name="Pavlidis P."/>
            <person name="Sarris P.F."/>
        </authorList>
    </citation>
    <scope>NUCLEOTIDE SEQUENCE [LARGE SCALE GENOMIC DNA]</scope>
    <source>
        <strain evidence="3">cv. PFS-1207/04</strain>
    </source>
</reference>
<comment type="caution">
    <text evidence="2">The sequence shown here is derived from an EMBL/GenBank/DDBJ whole genome shotgun (WGS) entry which is preliminary data.</text>
</comment>
<dbReference type="Proteomes" id="UP000266723">
    <property type="component" value="Unassembled WGS sequence"/>
</dbReference>
<protein>
    <submittedName>
        <fullName evidence="2">Uncharacterized protein</fullName>
    </submittedName>
</protein>
<sequence>MEDSVPTRKRGRPRKITSIDADRLRSMNGVCRCGTLMQAKQGPRSVWEAPRGNSGQAAWCFGTMGIRSGEPDGRSGNEGRKGTYRRFVAISSSKEEVDVEDDMWKTSIMDERTSGGCTELCKCETLVHIVHKPRPVQEYTKEFLDMAEKCKSKLAEGGEDGREGDGSKGLVVKQVIMSRVMNQKKIHQKINNGRIMRNRQLETRNAAVVAFKNGRVRIEAPVRLSHAESWREGAVIHCKGYTASKWLVGSRFALSSIEAHGRNWSRIASLSIRTHPSFSLPFCRTLSGSVDGTPVGNGEGAGVTGGVFGEKEDEEGRKIRSKAEEVRVSSERAWALGGSSHSSLLEWAKQCHLV</sequence>
<name>A0ABQ7E030_BRACR</name>
<evidence type="ECO:0000256" key="1">
    <source>
        <dbReference type="SAM" id="MobiDB-lite"/>
    </source>
</evidence>
<gene>
    <name evidence="2" type="ORF">DY000_02020635</name>
</gene>
<proteinExistence type="predicted"/>
<organism evidence="2 3">
    <name type="scientific">Brassica cretica</name>
    <name type="common">Mustard</name>
    <dbReference type="NCBI Taxonomy" id="69181"/>
    <lineage>
        <taxon>Eukaryota</taxon>
        <taxon>Viridiplantae</taxon>
        <taxon>Streptophyta</taxon>
        <taxon>Embryophyta</taxon>
        <taxon>Tracheophyta</taxon>
        <taxon>Spermatophyta</taxon>
        <taxon>Magnoliopsida</taxon>
        <taxon>eudicotyledons</taxon>
        <taxon>Gunneridae</taxon>
        <taxon>Pentapetalae</taxon>
        <taxon>rosids</taxon>
        <taxon>malvids</taxon>
        <taxon>Brassicales</taxon>
        <taxon>Brassicaceae</taxon>
        <taxon>Brassiceae</taxon>
        <taxon>Brassica</taxon>
    </lineage>
</organism>
<dbReference type="EMBL" id="QGKV02000299">
    <property type="protein sequence ID" value="KAF3590442.1"/>
    <property type="molecule type" value="Genomic_DNA"/>
</dbReference>
<accession>A0ABQ7E030</accession>